<evidence type="ECO:0000313" key="3">
    <source>
        <dbReference type="Proteomes" id="UP000002440"/>
    </source>
</evidence>
<dbReference type="AlphaFoldDB" id="Q1GXR7"/>
<dbReference type="Proteomes" id="UP000002440">
    <property type="component" value="Chromosome"/>
</dbReference>
<dbReference type="CDD" id="cd06583">
    <property type="entry name" value="PGRP"/>
    <property type="match status" value="1"/>
</dbReference>
<dbReference type="PROSITE" id="PS00018">
    <property type="entry name" value="EF_HAND_1"/>
    <property type="match status" value="1"/>
</dbReference>
<proteinExistence type="predicted"/>
<dbReference type="STRING" id="265072.Mfla_2707"/>
<accession>Q1GXR7</accession>
<dbReference type="KEGG" id="mfa:Mfla_2707"/>
<dbReference type="InterPro" id="IPR018247">
    <property type="entry name" value="EF_Hand_1_Ca_BS"/>
</dbReference>
<dbReference type="EMBL" id="CP000284">
    <property type="protein sequence ID" value="ABE50970.1"/>
    <property type="molecule type" value="Genomic_DNA"/>
</dbReference>
<dbReference type="SUPFAM" id="SSF55846">
    <property type="entry name" value="N-acetylmuramoyl-L-alanine amidase-like"/>
    <property type="match status" value="1"/>
</dbReference>
<gene>
    <name evidence="2" type="ordered locus">Mfla_2707</name>
</gene>
<reference evidence="2 3" key="1">
    <citation type="submission" date="2006-03" db="EMBL/GenBank/DDBJ databases">
        <title>Complete sequence of Methylobacillus flagellatus KT.</title>
        <authorList>
            <consortium name="US DOE Joint Genome Institute"/>
            <person name="Copeland A."/>
            <person name="Lucas S."/>
            <person name="Lapidus A."/>
            <person name="Barry K."/>
            <person name="Detter J.C."/>
            <person name="Glavina del Rio T."/>
            <person name="Hammon N."/>
            <person name="Israni S."/>
            <person name="Dalin E."/>
            <person name="Tice H."/>
            <person name="Pitluck S."/>
            <person name="Brettin T."/>
            <person name="Bruce D."/>
            <person name="Han C."/>
            <person name="Tapia R."/>
            <person name="Saunders E."/>
            <person name="Gilna P."/>
            <person name="Schmutz J."/>
            <person name="Larimer F."/>
            <person name="Land M."/>
            <person name="Kyrpides N."/>
            <person name="Anderson I."/>
            <person name="Richardson P."/>
        </authorList>
    </citation>
    <scope>NUCLEOTIDE SEQUENCE [LARGE SCALE GENOMIC DNA]</scope>
    <source>
        <strain evidence="3">KT / ATCC 51484 / DSM 6875</strain>
    </source>
</reference>
<dbReference type="InterPro" id="IPR036505">
    <property type="entry name" value="Amidase/PGRP_sf"/>
</dbReference>
<dbReference type="eggNOG" id="COG3023">
    <property type="taxonomic scope" value="Bacteria"/>
</dbReference>
<dbReference type="Pfam" id="PF01510">
    <property type="entry name" value="Amidase_2"/>
    <property type="match status" value="1"/>
</dbReference>
<organism evidence="2 3">
    <name type="scientific">Methylobacillus flagellatus (strain ATCC 51484 / DSM 6875 / VKM B-1610 / KT)</name>
    <dbReference type="NCBI Taxonomy" id="265072"/>
    <lineage>
        <taxon>Bacteria</taxon>
        <taxon>Pseudomonadati</taxon>
        <taxon>Pseudomonadota</taxon>
        <taxon>Betaproteobacteria</taxon>
        <taxon>Nitrosomonadales</taxon>
        <taxon>Methylophilaceae</taxon>
        <taxon>Methylobacillus</taxon>
    </lineage>
</organism>
<feature type="domain" description="N-acetylmuramoyl-L-alanine amidase" evidence="1">
    <location>
        <begin position="52"/>
        <end position="140"/>
    </location>
</feature>
<protein>
    <submittedName>
        <fullName evidence="2">N-acetylmuramoyl-L-alanine amidase, family 2</fullName>
    </submittedName>
</protein>
<dbReference type="InterPro" id="IPR002502">
    <property type="entry name" value="Amidase_domain"/>
</dbReference>
<dbReference type="OrthoDB" id="8754850at2"/>
<dbReference type="GO" id="GO:0009253">
    <property type="term" value="P:peptidoglycan catabolic process"/>
    <property type="evidence" value="ECO:0007669"/>
    <property type="project" value="InterPro"/>
</dbReference>
<keyword evidence="3" id="KW-1185">Reference proteome</keyword>
<dbReference type="GO" id="GO:0008745">
    <property type="term" value="F:N-acetylmuramoyl-L-alanine amidase activity"/>
    <property type="evidence" value="ECO:0007669"/>
    <property type="project" value="InterPro"/>
</dbReference>
<name>Q1GXR7_METFK</name>
<evidence type="ECO:0000313" key="2">
    <source>
        <dbReference type="EMBL" id="ABE50970.1"/>
    </source>
</evidence>
<sequence>MTTSRLITDIIIHCAATKNGDSLFRPHPNGGASIPPVALIDDWHRKRGFKRSAEARKRHNPQLSSIGYHYVIYTNGASASGRAEWEIGAHVAGQNGRSIGICLIGTDKFTRLQWATLAELVKLLQRLYPRARVLGHRDYSPDQNGNGIIEPWEWTKICPGFTVADWLRGDMKPLDGHIFEESAN</sequence>
<evidence type="ECO:0000259" key="1">
    <source>
        <dbReference type="Pfam" id="PF01510"/>
    </source>
</evidence>
<dbReference type="Gene3D" id="3.40.80.10">
    <property type="entry name" value="Peptidoglycan recognition protein-like"/>
    <property type="match status" value="1"/>
</dbReference>
<dbReference type="HOGENOM" id="CLU_079366_1_0_4"/>
<dbReference type="RefSeq" id="WP_011480923.1">
    <property type="nucleotide sequence ID" value="NC_007947.1"/>
</dbReference>